<accession>W9CB85</accession>
<dbReference type="PANTHER" id="PTHR15503">
    <property type="entry name" value="LDOC1 RELATED"/>
    <property type="match status" value="1"/>
</dbReference>
<dbReference type="Gene3D" id="3.10.10.10">
    <property type="entry name" value="HIV Type 1 Reverse Transcriptase, subunit A, domain 1"/>
    <property type="match status" value="1"/>
</dbReference>
<dbReference type="Proteomes" id="UP000019487">
    <property type="component" value="Unassembled WGS sequence"/>
</dbReference>
<comment type="caution">
    <text evidence="1">The sequence shown here is derived from an EMBL/GenBank/DDBJ whole genome shotgun (WGS) entry which is preliminary data.</text>
</comment>
<evidence type="ECO:0000313" key="1">
    <source>
        <dbReference type="EMBL" id="ESZ91790.1"/>
    </source>
</evidence>
<sequence>MHYVAIKPDQQQFLHYFFDILHGEGRVSDALAKVSPGLYDFVYDCYRPMHLRNISSADVDKFLAGKPPLSDNEIREQLPNWLYDKLPAFLPRHADVLPPRRAWDHMIELMPGKEPPYFKNRPLSPLKLEAVRKWIDDNLSKGFIKESRSRSTALLLFVAKSGEGIQIYQDYCDLNNITIKNRYPLPIIQETFDILYNTKVYTKLDIIAAFNKFRIAKDNK</sequence>
<dbReference type="InterPro" id="IPR043502">
    <property type="entry name" value="DNA/RNA_pol_sf"/>
</dbReference>
<dbReference type="HOGENOM" id="CLU_000384_42_2_1"/>
<reference evidence="1 2" key="1">
    <citation type="journal article" date="2014" name="Genome Announc.">
        <title>Draft genome sequence of Sclerotinia borealis, a psychrophilic plant pathogenic fungus.</title>
        <authorList>
            <person name="Mardanov A.V."/>
            <person name="Beletsky A.V."/>
            <person name="Kadnikov V.V."/>
            <person name="Ignatov A.N."/>
            <person name="Ravin N.V."/>
        </authorList>
    </citation>
    <scope>NUCLEOTIDE SEQUENCE [LARGE SCALE GENOMIC DNA]</scope>
    <source>
        <strain evidence="2">F-4157</strain>
    </source>
</reference>
<dbReference type="EMBL" id="AYSA01000458">
    <property type="protein sequence ID" value="ESZ91790.1"/>
    <property type="molecule type" value="Genomic_DNA"/>
</dbReference>
<evidence type="ECO:0000313" key="2">
    <source>
        <dbReference type="Proteomes" id="UP000019487"/>
    </source>
</evidence>
<keyword evidence="2" id="KW-1185">Reference proteome</keyword>
<proteinExistence type="predicted"/>
<name>W9CB85_SCLBF</name>
<dbReference type="OrthoDB" id="3561867at2759"/>
<organism evidence="1 2">
    <name type="scientific">Sclerotinia borealis (strain F-4128)</name>
    <dbReference type="NCBI Taxonomy" id="1432307"/>
    <lineage>
        <taxon>Eukaryota</taxon>
        <taxon>Fungi</taxon>
        <taxon>Dikarya</taxon>
        <taxon>Ascomycota</taxon>
        <taxon>Pezizomycotina</taxon>
        <taxon>Leotiomycetes</taxon>
        <taxon>Helotiales</taxon>
        <taxon>Sclerotiniaceae</taxon>
        <taxon>Sclerotinia</taxon>
    </lineage>
</organism>
<evidence type="ECO:0008006" key="3">
    <source>
        <dbReference type="Google" id="ProtNLM"/>
    </source>
</evidence>
<dbReference type="STRING" id="1432307.W9CB85"/>
<protein>
    <recommendedName>
        <fullName evidence="3">Reverse transcriptase domain-containing protein</fullName>
    </recommendedName>
</protein>
<dbReference type="PANTHER" id="PTHR15503:SF22">
    <property type="entry name" value="TRANSPOSON TY3-I GAG POLYPROTEIN"/>
    <property type="match status" value="1"/>
</dbReference>
<dbReference type="AlphaFoldDB" id="W9CB85"/>
<gene>
    <name evidence="1" type="ORF">SBOR_7828</name>
</gene>
<dbReference type="SUPFAM" id="SSF56672">
    <property type="entry name" value="DNA/RNA polymerases"/>
    <property type="match status" value="1"/>
</dbReference>
<dbReference type="InterPro" id="IPR032567">
    <property type="entry name" value="RTL1-rel"/>
</dbReference>